<dbReference type="InterPro" id="IPR008928">
    <property type="entry name" value="6-hairpin_glycosidase_sf"/>
</dbReference>
<dbReference type="GO" id="GO:0005975">
    <property type="term" value="P:carbohydrate metabolic process"/>
    <property type="evidence" value="ECO:0007669"/>
    <property type="project" value="InterPro"/>
</dbReference>
<accession>A0A1B2DSE9</accession>
<feature type="domain" description="Mannosylglycerate hydrolase MGH1-like glycoside hydrolase" evidence="1">
    <location>
        <begin position="116"/>
        <end position="351"/>
    </location>
</feature>
<dbReference type="SUPFAM" id="SSF48208">
    <property type="entry name" value="Six-hairpin glycosidases"/>
    <property type="match status" value="1"/>
</dbReference>
<dbReference type="InterPro" id="IPR054491">
    <property type="entry name" value="MGH1-like_GH"/>
</dbReference>
<reference evidence="2" key="1">
    <citation type="submission" date="2016-08" db="EMBL/GenBank/DDBJ databases">
        <title>Complete Genome Seqeunce of Paenibacillus sp. BIHB 4019 from tea rhizoplane.</title>
        <authorList>
            <person name="Thakur R."/>
            <person name="Swarnkar M.K."/>
            <person name="Gulati A."/>
        </authorList>
    </citation>
    <scope>NUCLEOTIDE SEQUENCE [LARGE SCALE GENOMIC DNA]</scope>
    <source>
        <strain evidence="2">BIHB4019</strain>
    </source>
</reference>
<dbReference type="InterPro" id="IPR012341">
    <property type="entry name" value="6hp_glycosidase-like_sf"/>
</dbReference>
<dbReference type="Pfam" id="PF22422">
    <property type="entry name" value="MGH1-like_GH"/>
    <property type="match status" value="1"/>
</dbReference>
<dbReference type="EMBL" id="CP016808">
    <property type="protein sequence ID" value="ANY70639.1"/>
    <property type="molecule type" value="Genomic_DNA"/>
</dbReference>
<organism evidence="2">
    <name type="scientific">Paenibacillus sp. BIHB 4019</name>
    <dbReference type="NCBI Taxonomy" id="1870819"/>
    <lineage>
        <taxon>Bacteria</taxon>
        <taxon>Bacillati</taxon>
        <taxon>Bacillota</taxon>
        <taxon>Bacilli</taxon>
        <taxon>Bacillales</taxon>
        <taxon>Paenibacillaceae</taxon>
        <taxon>Paenibacillus</taxon>
    </lineage>
</organism>
<dbReference type="Gene3D" id="1.50.10.10">
    <property type="match status" value="1"/>
</dbReference>
<gene>
    <name evidence="2" type="ORF">BBD42_08175</name>
</gene>
<dbReference type="AlphaFoldDB" id="A0A1B2DSE9"/>
<evidence type="ECO:0000259" key="1">
    <source>
        <dbReference type="Pfam" id="PF22422"/>
    </source>
</evidence>
<protein>
    <recommendedName>
        <fullName evidence="1">Mannosylglycerate hydrolase MGH1-like glycoside hydrolase domain-containing protein</fullName>
    </recommendedName>
</protein>
<name>A0A1B2DSE9_9BACL</name>
<sequence>MEEKLLERLRSKSAKHIWGQGSKTSDQSLISEWEAGGVKFAAAEGRLESVHEEAMRRLLDCIVPTGGNPEPILHEGGVYLGCWLESTGTINAELLSRFIPSVSETTYLSFAAFQREDGLFPYKITENGPSYRQIQLVTPLARSIWNHYALHGRDKAFLQTMYDAMSRYDDWLAAHRDTRGTGCVEAFSTFDTGHDLSPRFWHVPDTPHLGDAAHCQPDSPILPFLAPDLTANVYCQRQYLALIAEELGLPSEQWKRKAEASLASLFDYCFDEADHFFYDRDRQNELVKVQSDVLLRVMACEVGDRRFFDTMLRRYLLNTSKFFAKFPFTSMAMDDPRFDPFSSYNSWGGSTNFLSIIRAAHAFEKHQRYVELTWVMYPLVSAMANMTRFSQALSPWTGVEGYTETYSPAILSVLDYVERLCGILPAPDGTLWFTGLLPYAMDHGDEPAGGSTAYSRTVDGLAFELLNTREESVIYLDGKEHMRFPFGIRAVTDRAGRLSRLIGMSVRTIKGVVHYDGAELALEIKGNEQLHYTEGRLEKELDIGIVYPAYS</sequence>
<dbReference type="RefSeq" id="WP_099521519.1">
    <property type="nucleotide sequence ID" value="NZ_CP016808.1"/>
</dbReference>
<proteinExistence type="predicted"/>
<evidence type="ECO:0000313" key="2">
    <source>
        <dbReference type="EMBL" id="ANY70639.1"/>
    </source>
</evidence>